<sequence>MFVDGLDVPPMKWSHPFPVVMRRSVAEVTLSGCAASDPVRWLPPDLFMSSSPCRSGAG</sequence>
<dbReference type="Proteomes" id="UP000030848">
    <property type="component" value="Unassembled WGS sequence"/>
</dbReference>
<evidence type="ECO:0000313" key="2">
    <source>
        <dbReference type="Proteomes" id="UP000030848"/>
    </source>
</evidence>
<dbReference type="AlphaFoldDB" id="A0A837D3K2"/>
<reference evidence="1 2" key="1">
    <citation type="submission" date="2014-10" db="EMBL/GenBank/DDBJ databases">
        <title>Genome sequence of Micropolyspora internatus JCM3315.</title>
        <authorList>
            <person name="Shin S.-K."/>
            <person name="Yi H."/>
        </authorList>
    </citation>
    <scope>NUCLEOTIDE SEQUENCE [LARGE SCALE GENOMIC DNA]</scope>
    <source>
        <strain evidence="1 2">JCM 3315</strain>
    </source>
</reference>
<proteinExistence type="predicted"/>
<gene>
    <name evidence="1" type="ORF">MINT15_25910</name>
</gene>
<accession>A0A837D3K2</accession>
<protein>
    <submittedName>
        <fullName evidence="1">Uncharacterized protein</fullName>
    </submittedName>
</protein>
<evidence type="ECO:0000313" key="1">
    <source>
        <dbReference type="EMBL" id="KHF42389.1"/>
    </source>
</evidence>
<comment type="caution">
    <text evidence="1">The sequence shown here is derived from an EMBL/GenBank/DDBJ whole genome shotgun (WGS) entry which is preliminary data.</text>
</comment>
<dbReference type="EMBL" id="JRZE01000006">
    <property type="protein sequence ID" value="KHF42389.1"/>
    <property type="molecule type" value="Genomic_DNA"/>
</dbReference>
<organism evidence="1 2">
    <name type="scientific">Saccharomonospora viridis</name>
    <dbReference type="NCBI Taxonomy" id="1852"/>
    <lineage>
        <taxon>Bacteria</taxon>
        <taxon>Bacillati</taxon>
        <taxon>Actinomycetota</taxon>
        <taxon>Actinomycetes</taxon>
        <taxon>Pseudonocardiales</taxon>
        <taxon>Pseudonocardiaceae</taxon>
        <taxon>Saccharomonospora</taxon>
    </lineage>
</organism>
<name>A0A837D3K2_9PSEU</name>